<protein>
    <submittedName>
        <fullName evidence="1">Uncharacterized protein</fullName>
    </submittedName>
</protein>
<sequence length="93" mass="10183">MAREALGSKRPGNHGRLHDDCASTAEKEIYSVCGCVRVIEYIAYSLALLLFPVPLSRVRREPGPHVPLSDNCWILESLMAPERSTGNASSDSL</sequence>
<evidence type="ECO:0000313" key="1">
    <source>
        <dbReference type="EMBL" id="KAI7813782.1"/>
    </source>
</evidence>
<keyword evidence="2" id="KW-1185">Reference proteome</keyword>
<accession>A0A9W7X395</accession>
<reference evidence="1" key="1">
    <citation type="submission" date="2021-02" db="EMBL/GenBank/DDBJ databases">
        <title>Comparative genomics reveals that relaxation of natural selection precedes convergent phenotypic evolution of cavefish.</title>
        <authorList>
            <person name="Peng Z."/>
        </authorList>
    </citation>
    <scope>NUCLEOTIDE SEQUENCE</scope>
    <source>
        <tissue evidence="1">Muscle</tissue>
    </source>
</reference>
<comment type="caution">
    <text evidence="1">The sequence shown here is derived from an EMBL/GenBank/DDBJ whole genome shotgun (WGS) entry which is preliminary data.</text>
</comment>
<dbReference type="Proteomes" id="UP001059041">
    <property type="component" value="Linkage Group LG1"/>
</dbReference>
<organism evidence="1 2">
    <name type="scientific">Triplophysa rosa</name>
    <name type="common">Cave loach</name>
    <dbReference type="NCBI Taxonomy" id="992332"/>
    <lineage>
        <taxon>Eukaryota</taxon>
        <taxon>Metazoa</taxon>
        <taxon>Chordata</taxon>
        <taxon>Craniata</taxon>
        <taxon>Vertebrata</taxon>
        <taxon>Euteleostomi</taxon>
        <taxon>Actinopterygii</taxon>
        <taxon>Neopterygii</taxon>
        <taxon>Teleostei</taxon>
        <taxon>Ostariophysi</taxon>
        <taxon>Cypriniformes</taxon>
        <taxon>Nemacheilidae</taxon>
        <taxon>Triplophysa</taxon>
    </lineage>
</organism>
<dbReference type="AlphaFoldDB" id="A0A9W7X395"/>
<dbReference type="EMBL" id="JAFHDT010000001">
    <property type="protein sequence ID" value="KAI7813782.1"/>
    <property type="molecule type" value="Genomic_DNA"/>
</dbReference>
<evidence type="ECO:0000313" key="2">
    <source>
        <dbReference type="Proteomes" id="UP001059041"/>
    </source>
</evidence>
<name>A0A9W7X395_TRIRA</name>
<proteinExistence type="predicted"/>
<gene>
    <name evidence="1" type="ORF">IRJ41_001386</name>
</gene>